<dbReference type="InterPro" id="IPR005467">
    <property type="entry name" value="His_kinase_dom"/>
</dbReference>
<dbReference type="EMBL" id="JACJSG010000004">
    <property type="protein sequence ID" value="MBD2499913.1"/>
    <property type="molecule type" value="Genomic_DNA"/>
</dbReference>
<name>A0ABR8D2E5_9NOST</name>
<gene>
    <name evidence="8" type="ORF">H6G83_04640</name>
</gene>
<evidence type="ECO:0000256" key="3">
    <source>
        <dbReference type="ARBA" id="ARBA00022553"/>
    </source>
</evidence>
<keyword evidence="5 8" id="KW-0418">Kinase</keyword>
<dbReference type="SUPFAM" id="SSF55874">
    <property type="entry name" value="ATPase domain of HSP90 chaperone/DNA topoisomerase II/histidine kinase"/>
    <property type="match status" value="1"/>
</dbReference>
<dbReference type="PANTHER" id="PTHR45453">
    <property type="entry name" value="PHOSPHATE REGULON SENSOR PROTEIN PHOR"/>
    <property type="match status" value="1"/>
</dbReference>
<protein>
    <recommendedName>
        <fullName evidence="2">histidine kinase</fullName>
        <ecNumber evidence="2">2.7.13.3</ecNumber>
    </recommendedName>
</protein>
<keyword evidence="6" id="KW-0902">Two-component regulatory system</keyword>
<dbReference type="PRINTS" id="PR00344">
    <property type="entry name" value="BCTRLSENSOR"/>
</dbReference>
<dbReference type="PROSITE" id="PS50109">
    <property type="entry name" value="HIS_KIN"/>
    <property type="match status" value="1"/>
</dbReference>
<dbReference type="InterPro" id="IPR036890">
    <property type="entry name" value="HATPase_C_sf"/>
</dbReference>
<evidence type="ECO:0000256" key="2">
    <source>
        <dbReference type="ARBA" id="ARBA00012438"/>
    </source>
</evidence>
<dbReference type="GO" id="GO:0016301">
    <property type="term" value="F:kinase activity"/>
    <property type="evidence" value="ECO:0007669"/>
    <property type="project" value="UniProtKB-KW"/>
</dbReference>
<dbReference type="EC" id="2.7.13.3" evidence="2"/>
<dbReference type="Pfam" id="PF02518">
    <property type="entry name" value="HATPase_c"/>
    <property type="match status" value="1"/>
</dbReference>
<evidence type="ECO:0000256" key="6">
    <source>
        <dbReference type="ARBA" id="ARBA00023012"/>
    </source>
</evidence>
<keyword evidence="3" id="KW-0597">Phosphoprotein</keyword>
<dbReference type="InterPro" id="IPR004358">
    <property type="entry name" value="Sig_transdc_His_kin-like_C"/>
</dbReference>
<dbReference type="RefSeq" id="WP_190467665.1">
    <property type="nucleotide sequence ID" value="NZ_JACJSG010000004.1"/>
</dbReference>
<evidence type="ECO:0000313" key="9">
    <source>
        <dbReference type="Proteomes" id="UP000661112"/>
    </source>
</evidence>
<evidence type="ECO:0000256" key="1">
    <source>
        <dbReference type="ARBA" id="ARBA00000085"/>
    </source>
</evidence>
<dbReference type="InterPro" id="IPR050351">
    <property type="entry name" value="BphY/WalK/GraS-like"/>
</dbReference>
<comment type="catalytic activity">
    <reaction evidence="1">
        <text>ATP + protein L-histidine = ADP + protein N-phospho-L-histidine.</text>
        <dbReference type="EC" id="2.7.13.3"/>
    </reaction>
</comment>
<keyword evidence="9" id="KW-1185">Reference proteome</keyword>
<feature type="domain" description="Histidine kinase" evidence="7">
    <location>
        <begin position="165"/>
        <end position="369"/>
    </location>
</feature>
<dbReference type="SMART" id="SM00387">
    <property type="entry name" value="HATPase_c"/>
    <property type="match status" value="1"/>
</dbReference>
<comment type="caution">
    <text evidence="8">The sequence shown here is derived from an EMBL/GenBank/DDBJ whole genome shotgun (WGS) entry which is preliminary data.</text>
</comment>
<dbReference type="PANTHER" id="PTHR45453:SF1">
    <property type="entry name" value="PHOSPHATE REGULON SENSOR PROTEIN PHOR"/>
    <property type="match status" value="1"/>
</dbReference>
<evidence type="ECO:0000256" key="5">
    <source>
        <dbReference type="ARBA" id="ARBA00022777"/>
    </source>
</evidence>
<reference evidence="8 9" key="1">
    <citation type="journal article" date="2020" name="ISME J.">
        <title>Comparative genomics reveals insights into cyanobacterial evolution and habitat adaptation.</title>
        <authorList>
            <person name="Chen M.Y."/>
            <person name="Teng W.K."/>
            <person name="Zhao L."/>
            <person name="Hu C.X."/>
            <person name="Zhou Y.K."/>
            <person name="Han B.P."/>
            <person name="Song L.R."/>
            <person name="Shu W.S."/>
        </authorList>
    </citation>
    <scope>NUCLEOTIDE SEQUENCE [LARGE SCALE GENOMIC DNA]</scope>
    <source>
        <strain evidence="8 9">FACHB-119</strain>
    </source>
</reference>
<sequence>MSREHILQQKGMRIHDLNPSNIQTYCQLQSEQLTNQCPILFARIVYYDCFAKKHQEVIKYAANQAPLSRHTLSYLRSESWLVDFPPVGEIYEFPMQYPGFAYICPTGYRQQKPEYIQIIADQPISQNVREYVQKSAILLSNYADIYLNYGRQKSEIQLLEQVLHRVGHQLRSYLALVGLYAHNLCFSLKQSPEYEQATIIRDSIEDIDNNLTQLINCGQGEKLKVTPQDLRNLVVETINTLQPLLNEKQAKISIPETSTTLLIDYLQLKQVFNNILSNAVYFSPQSGTITCSWQIFQTEVLIKISDQGQGLSPEDMQKIFTPFYTRRPGGTGLGLTIAKKIILDHHGNLWAQSVAEGGAQFCIILPRTPNI</sequence>
<evidence type="ECO:0000256" key="4">
    <source>
        <dbReference type="ARBA" id="ARBA00022679"/>
    </source>
</evidence>
<dbReference type="InterPro" id="IPR003594">
    <property type="entry name" value="HATPase_dom"/>
</dbReference>
<proteinExistence type="predicted"/>
<keyword evidence="4" id="KW-0808">Transferase</keyword>
<evidence type="ECO:0000313" key="8">
    <source>
        <dbReference type="EMBL" id="MBD2499913.1"/>
    </source>
</evidence>
<organism evidence="8 9">
    <name type="scientific">Anabaena azotica FACHB-119</name>
    <dbReference type="NCBI Taxonomy" id="947527"/>
    <lineage>
        <taxon>Bacteria</taxon>
        <taxon>Bacillati</taxon>
        <taxon>Cyanobacteriota</taxon>
        <taxon>Cyanophyceae</taxon>
        <taxon>Nostocales</taxon>
        <taxon>Nostocaceae</taxon>
        <taxon>Anabaena</taxon>
        <taxon>Anabaena azotica</taxon>
    </lineage>
</organism>
<dbReference type="Gene3D" id="3.30.565.10">
    <property type="entry name" value="Histidine kinase-like ATPase, C-terminal domain"/>
    <property type="match status" value="1"/>
</dbReference>
<dbReference type="Proteomes" id="UP000661112">
    <property type="component" value="Unassembled WGS sequence"/>
</dbReference>
<evidence type="ECO:0000259" key="7">
    <source>
        <dbReference type="PROSITE" id="PS50109"/>
    </source>
</evidence>
<accession>A0ABR8D2E5</accession>